<dbReference type="AlphaFoldDB" id="A0A6L2JJA8"/>
<dbReference type="PANTHER" id="PTHR14523">
    <property type="entry name" value="UNCHARACTERIZED PROTEIN C17ORF53 HOMOLOG"/>
    <property type="match status" value="1"/>
</dbReference>
<organism evidence="2">
    <name type="scientific">Tanacetum cinerariifolium</name>
    <name type="common">Dalmatian daisy</name>
    <name type="synonym">Chrysanthemum cinerariifolium</name>
    <dbReference type="NCBI Taxonomy" id="118510"/>
    <lineage>
        <taxon>Eukaryota</taxon>
        <taxon>Viridiplantae</taxon>
        <taxon>Streptophyta</taxon>
        <taxon>Embryophyta</taxon>
        <taxon>Tracheophyta</taxon>
        <taxon>Spermatophyta</taxon>
        <taxon>Magnoliopsida</taxon>
        <taxon>eudicotyledons</taxon>
        <taxon>Gunneridae</taxon>
        <taxon>Pentapetalae</taxon>
        <taxon>asterids</taxon>
        <taxon>campanulids</taxon>
        <taxon>Asterales</taxon>
        <taxon>Asteraceae</taxon>
        <taxon>Asteroideae</taxon>
        <taxon>Anthemideae</taxon>
        <taxon>Anthemidinae</taxon>
        <taxon>Tanacetum</taxon>
    </lineage>
</organism>
<proteinExistence type="predicted"/>
<dbReference type="EMBL" id="BKCJ010000876">
    <property type="protein sequence ID" value="GEU37006.1"/>
    <property type="molecule type" value="Genomic_DNA"/>
</dbReference>
<dbReference type="GO" id="GO:0000725">
    <property type="term" value="P:recombinational repair"/>
    <property type="evidence" value="ECO:0007669"/>
    <property type="project" value="InterPro"/>
</dbReference>
<dbReference type="InterPro" id="IPR058570">
    <property type="entry name" value="HROB_OB"/>
</dbReference>
<dbReference type="InterPro" id="IPR028045">
    <property type="entry name" value="HROB"/>
</dbReference>
<feature type="domain" description="Homologous recombination OB-fold protein OB-fold" evidence="1">
    <location>
        <begin position="248"/>
        <end position="312"/>
    </location>
</feature>
<gene>
    <name evidence="2" type="ORF">Tci_008984</name>
</gene>
<dbReference type="PANTHER" id="PTHR14523:SF1">
    <property type="entry name" value="HOMOLOGOUS RECOMBINATION OB-FOLD PROTEIN"/>
    <property type="match status" value="1"/>
</dbReference>
<sequence length="313" mass="34967">MVIPFFKVLRRLVFSRDAFCILSYPDVQHRLDGLTLTELTNFHDVAAVRFVMSNNLLTREAQALSAEEKSMLVDRSQALREVASSGIGVDLVDMKDFDPNAKQNYDRAIKSFYQVKFPYVDLLVRYAGHSVGKLMTLKPLIISFRNAFAIGPSASPFPLILSLLFYDNTRSCCIVQTTKLYKIADTQEGGEESVMSIQEYIRKAIEDVGEDDDFTCASWLNVVKYVNADGGIVTGCFGDVKKFLKNGKFERVVTVINSCTPNALGDLAVTLKDIYGIISSTIHYKVLTEDRIAKVITVGAALILHNIFVFFPK</sequence>
<evidence type="ECO:0000313" key="2">
    <source>
        <dbReference type="EMBL" id="GEU37006.1"/>
    </source>
</evidence>
<protein>
    <recommendedName>
        <fullName evidence="1">Homologous recombination OB-fold protein OB-fold domain-containing protein</fullName>
    </recommendedName>
</protein>
<evidence type="ECO:0000259" key="1">
    <source>
        <dbReference type="Pfam" id="PF15072"/>
    </source>
</evidence>
<comment type="caution">
    <text evidence="2">The sequence shown here is derived from an EMBL/GenBank/DDBJ whole genome shotgun (WGS) entry which is preliminary data.</text>
</comment>
<reference evidence="2" key="1">
    <citation type="journal article" date="2019" name="Sci. Rep.">
        <title>Draft genome of Tanacetum cinerariifolium, the natural source of mosquito coil.</title>
        <authorList>
            <person name="Yamashiro T."/>
            <person name="Shiraishi A."/>
            <person name="Satake H."/>
            <person name="Nakayama K."/>
        </authorList>
    </citation>
    <scope>NUCLEOTIDE SEQUENCE</scope>
</reference>
<dbReference type="Pfam" id="PF15072">
    <property type="entry name" value="HROB"/>
    <property type="match status" value="1"/>
</dbReference>
<accession>A0A6L2JJA8</accession>
<name>A0A6L2JJA8_TANCI</name>